<accession>A0A3P8L1V8</accession>
<organism evidence="1 2">
    <name type="scientific">Tsukamurella paurometabola</name>
    <name type="common">Corynebacterium paurometabolum</name>
    <dbReference type="NCBI Taxonomy" id="2061"/>
    <lineage>
        <taxon>Bacteria</taxon>
        <taxon>Bacillati</taxon>
        <taxon>Actinomycetota</taxon>
        <taxon>Actinomycetes</taxon>
        <taxon>Mycobacteriales</taxon>
        <taxon>Tsukamurellaceae</taxon>
        <taxon>Tsukamurella</taxon>
    </lineage>
</organism>
<dbReference type="AlphaFoldDB" id="A0A3P8L1V8"/>
<dbReference type="Proteomes" id="UP000271626">
    <property type="component" value="Chromosome"/>
</dbReference>
<evidence type="ECO:0000313" key="2">
    <source>
        <dbReference type="Proteomes" id="UP000271626"/>
    </source>
</evidence>
<dbReference type="OrthoDB" id="4639937at2"/>
<dbReference type="RefSeq" id="WP_126195853.1">
    <property type="nucleotide sequence ID" value="NZ_CP085954.1"/>
</dbReference>
<name>A0A3P8L1V8_TSUPA</name>
<dbReference type="EMBL" id="LR131273">
    <property type="protein sequence ID" value="VDR38655.1"/>
    <property type="molecule type" value="Genomic_DNA"/>
</dbReference>
<gene>
    <name evidence="1" type="ORF">NCTC10741_01778</name>
</gene>
<sequence length="187" mass="20071">MDADDDLETRASLYRVAQQAAALHRLLAALPPGAARRVTGGEKDTISQLASRALWSSTADLHQQGRSEYAAEVVARAHGGAAEGITELRLVTNSLDISERFWRAIYPDAAVQRVVGELWITSPVGPALLLVEAVAAHLITTVDMEIVVDAGAAERLSEAGFDVSHDGRYVVDANGTDSTVRMEVRPR</sequence>
<proteinExistence type="predicted"/>
<evidence type="ECO:0000313" key="1">
    <source>
        <dbReference type="EMBL" id="VDR38655.1"/>
    </source>
</evidence>
<reference evidence="1 2" key="1">
    <citation type="submission" date="2018-12" db="EMBL/GenBank/DDBJ databases">
        <authorList>
            <consortium name="Pathogen Informatics"/>
        </authorList>
    </citation>
    <scope>NUCLEOTIDE SEQUENCE [LARGE SCALE GENOMIC DNA]</scope>
    <source>
        <strain evidence="1 2">NCTC10741</strain>
    </source>
</reference>
<protein>
    <submittedName>
        <fullName evidence="1">Uncharacterized protein</fullName>
    </submittedName>
</protein>